<feature type="domain" description="Integrase zinc-binding" evidence="1">
    <location>
        <begin position="37"/>
        <end position="71"/>
    </location>
</feature>
<proteinExistence type="predicted"/>
<dbReference type="OrthoDB" id="1002254at2759"/>
<dbReference type="AlphaFoldDB" id="A0A5B6VBF2"/>
<dbReference type="InterPro" id="IPR041588">
    <property type="entry name" value="Integrase_H2C2"/>
</dbReference>
<comment type="caution">
    <text evidence="2">The sequence shown here is derived from an EMBL/GenBank/DDBJ whole genome shotgun (WGS) entry which is preliminary data.</text>
</comment>
<reference evidence="2" key="1">
    <citation type="submission" date="2019-08" db="EMBL/GenBank/DDBJ databases">
        <authorList>
            <person name="Liu F."/>
        </authorList>
    </citation>
    <scope>NUCLEOTIDE SEQUENCE [LARGE SCALE GENOMIC DNA]</scope>
    <source>
        <strain evidence="2">PA1801</strain>
        <tissue evidence="2">Leaf</tissue>
    </source>
</reference>
<keyword evidence="3" id="KW-1185">Reference proteome</keyword>
<sequence>MNTQLMICNDGSILAELKAKPIFLQQICEARKDDSSTKMYNDLKQLYWWSGMKQDISEFILKCLIYQQVKAKHQDDS</sequence>
<accession>A0A5B6VBF2</accession>
<organism evidence="2 3">
    <name type="scientific">Gossypium australe</name>
    <dbReference type="NCBI Taxonomy" id="47621"/>
    <lineage>
        <taxon>Eukaryota</taxon>
        <taxon>Viridiplantae</taxon>
        <taxon>Streptophyta</taxon>
        <taxon>Embryophyta</taxon>
        <taxon>Tracheophyta</taxon>
        <taxon>Spermatophyta</taxon>
        <taxon>Magnoliopsida</taxon>
        <taxon>eudicotyledons</taxon>
        <taxon>Gunneridae</taxon>
        <taxon>Pentapetalae</taxon>
        <taxon>rosids</taxon>
        <taxon>malvids</taxon>
        <taxon>Malvales</taxon>
        <taxon>Malvaceae</taxon>
        <taxon>Malvoideae</taxon>
        <taxon>Gossypium</taxon>
    </lineage>
</organism>
<evidence type="ECO:0000259" key="1">
    <source>
        <dbReference type="Pfam" id="PF17921"/>
    </source>
</evidence>
<evidence type="ECO:0000313" key="2">
    <source>
        <dbReference type="EMBL" id="KAA3466336.1"/>
    </source>
</evidence>
<dbReference type="Gene3D" id="1.10.340.70">
    <property type="match status" value="1"/>
</dbReference>
<name>A0A5B6VBF2_9ROSI</name>
<protein>
    <submittedName>
        <fullName evidence="2">Integrase</fullName>
    </submittedName>
</protein>
<dbReference type="EMBL" id="SMMG02000007">
    <property type="protein sequence ID" value="KAA3466336.1"/>
    <property type="molecule type" value="Genomic_DNA"/>
</dbReference>
<dbReference type="Pfam" id="PF17921">
    <property type="entry name" value="Integrase_H2C2"/>
    <property type="match status" value="1"/>
</dbReference>
<evidence type="ECO:0000313" key="3">
    <source>
        <dbReference type="Proteomes" id="UP000325315"/>
    </source>
</evidence>
<gene>
    <name evidence="2" type="ORF">EPI10_001435</name>
</gene>
<dbReference type="Proteomes" id="UP000325315">
    <property type="component" value="Unassembled WGS sequence"/>
</dbReference>